<evidence type="ECO:0000259" key="4">
    <source>
        <dbReference type="Pfam" id="PF09972"/>
    </source>
</evidence>
<keyword evidence="2" id="KW-1133">Transmembrane helix</keyword>
<feature type="transmembrane region" description="Helical" evidence="2">
    <location>
        <begin position="423"/>
        <end position="445"/>
    </location>
</feature>
<gene>
    <name evidence="6" type="ORF">IFK94_05520</name>
</gene>
<evidence type="ECO:0000313" key="6">
    <source>
        <dbReference type="EMBL" id="MBD3867565.1"/>
    </source>
</evidence>
<keyword evidence="2" id="KW-0472">Membrane</keyword>
<proteinExistence type="predicted"/>
<organism evidence="6 7">
    <name type="scientific">Candidatus Polarisedimenticola svalbardensis</name>
    <dbReference type="NCBI Taxonomy" id="2886004"/>
    <lineage>
        <taxon>Bacteria</taxon>
        <taxon>Pseudomonadati</taxon>
        <taxon>Acidobacteriota</taxon>
        <taxon>Candidatus Polarisedimenticolia</taxon>
        <taxon>Candidatus Polarisedimenticolales</taxon>
        <taxon>Candidatus Polarisedimenticolaceae</taxon>
        <taxon>Candidatus Polarisedimenticola</taxon>
    </lineage>
</organism>
<sequence>MKKLLLICLMLCAFPALADKGGYVIDRFDVDLDVRPDSGLIVTERLEVLFSEPRHGIYRSIPVRFTDPKGFQYAMNFKLIGVTADDGSKYGTKVSNQGAYVSIRIGSPSSKVSGKVIYNVQYSISDALRHFAEHDELYWNATGTEWQAGINHTSATVHLPGAVEDKDLQAAGYTGRFGSTERAVTIQTLDADTILFTANRPFQPQEGLTVAVGWPHGLVTFPGPVAKTAKLFSNNLALLAPFLAGGWLWRRYRSRGKDPEGPGSVVVQYEPPKGFRPGEIGTIVDEKVDFRDITATMIDLAVRGHLMIEVEEKEMLFGLLSSEETVFQRLPGKGGDHLLPYEQTILSGIFHDGTDRMKASDLANKFYKTIPAVNKALYSRLTEQGHFAGDPSKVRTKYVLAGLGAGIAVFGLGALWAAKGGGIMPYGIFPSAIAGIVTLVLFASFSSAMPKRTRKGVEAQAWALGFEEFAGRVESENLEMDRKRNVFETLLPYAMALGVAEKWAKQFEGIYATGGSPGWYVGGGPHNAGFSTTAFHNSLQTSMTSAAQSMRTAPRSSGSSGSGGGGFSGGGGGGGGGGSW</sequence>
<name>A0A8J6Y5N2_9BACT</name>
<evidence type="ECO:0000313" key="7">
    <source>
        <dbReference type="Proteomes" id="UP000648239"/>
    </source>
</evidence>
<feature type="signal peptide" evidence="3">
    <location>
        <begin position="1"/>
        <end position="18"/>
    </location>
</feature>
<dbReference type="InterPro" id="IPR018702">
    <property type="entry name" value="DUF2207"/>
</dbReference>
<keyword evidence="2" id="KW-0812">Transmembrane</keyword>
<feature type="compositionally biased region" description="Gly residues" evidence="1">
    <location>
        <begin position="560"/>
        <end position="580"/>
    </location>
</feature>
<dbReference type="AlphaFoldDB" id="A0A8J6Y5N2"/>
<comment type="caution">
    <text evidence="6">The sequence shown here is derived from an EMBL/GenBank/DDBJ whole genome shotgun (WGS) entry which is preliminary data.</text>
</comment>
<dbReference type="EMBL" id="JACXWD010000012">
    <property type="protein sequence ID" value="MBD3867565.1"/>
    <property type="molecule type" value="Genomic_DNA"/>
</dbReference>
<accession>A0A8J6Y5N2</accession>
<evidence type="ECO:0000256" key="3">
    <source>
        <dbReference type="SAM" id="SignalP"/>
    </source>
</evidence>
<reference evidence="6 7" key="1">
    <citation type="submission" date="2020-08" db="EMBL/GenBank/DDBJ databases">
        <title>Acidobacteriota in marine sediments use diverse sulfur dissimilation pathways.</title>
        <authorList>
            <person name="Wasmund K."/>
        </authorList>
    </citation>
    <scope>NUCLEOTIDE SEQUENCE [LARGE SCALE GENOMIC DNA]</scope>
    <source>
        <strain evidence="6">MAG AM4</strain>
    </source>
</reference>
<dbReference type="InterPro" id="IPR048389">
    <property type="entry name" value="YciQ-like_C"/>
</dbReference>
<feature type="transmembrane region" description="Helical" evidence="2">
    <location>
        <begin position="231"/>
        <end position="249"/>
    </location>
</feature>
<evidence type="ECO:0000256" key="1">
    <source>
        <dbReference type="SAM" id="MobiDB-lite"/>
    </source>
</evidence>
<feature type="chain" id="PRO_5035287881" evidence="3">
    <location>
        <begin position="19"/>
        <end position="580"/>
    </location>
</feature>
<dbReference type="Proteomes" id="UP000648239">
    <property type="component" value="Unassembled WGS sequence"/>
</dbReference>
<feature type="compositionally biased region" description="Polar residues" evidence="1">
    <location>
        <begin position="541"/>
        <end position="555"/>
    </location>
</feature>
<feature type="domain" description="Predicted membrane protein YciQ-like C-terminal" evidence="5">
    <location>
        <begin position="268"/>
        <end position="507"/>
    </location>
</feature>
<dbReference type="Pfam" id="PF09972">
    <property type="entry name" value="DUF2207"/>
    <property type="match status" value="1"/>
</dbReference>
<feature type="domain" description="DUF2207" evidence="4">
    <location>
        <begin position="25"/>
        <end position="214"/>
    </location>
</feature>
<protein>
    <submittedName>
        <fullName evidence="6">DUF2207 domain-containing protein</fullName>
    </submittedName>
</protein>
<feature type="transmembrane region" description="Helical" evidence="2">
    <location>
        <begin position="398"/>
        <end position="417"/>
    </location>
</feature>
<dbReference type="Pfam" id="PF20990">
    <property type="entry name" value="DUF2207_C"/>
    <property type="match status" value="1"/>
</dbReference>
<evidence type="ECO:0000259" key="5">
    <source>
        <dbReference type="Pfam" id="PF20990"/>
    </source>
</evidence>
<feature type="region of interest" description="Disordered" evidence="1">
    <location>
        <begin position="541"/>
        <end position="580"/>
    </location>
</feature>
<evidence type="ECO:0000256" key="2">
    <source>
        <dbReference type="SAM" id="Phobius"/>
    </source>
</evidence>
<keyword evidence="3" id="KW-0732">Signal</keyword>